<organism evidence="2 3">
    <name type="scientific">Trifolium medium</name>
    <dbReference type="NCBI Taxonomy" id="97028"/>
    <lineage>
        <taxon>Eukaryota</taxon>
        <taxon>Viridiplantae</taxon>
        <taxon>Streptophyta</taxon>
        <taxon>Embryophyta</taxon>
        <taxon>Tracheophyta</taxon>
        <taxon>Spermatophyta</taxon>
        <taxon>Magnoliopsida</taxon>
        <taxon>eudicotyledons</taxon>
        <taxon>Gunneridae</taxon>
        <taxon>Pentapetalae</taxon>
        <taxon>rosids</taxon>
        <taxon>fabids</taxon>
        <taxon>Fabales</taxon>
        <taxon>Fabaceae</taxon>
        <taxon>Papilionoideae</taxon>
        <taxon>50 kb inversion clade</taxon>
        <taxon>NPAAA clade</taxon>
        <taxon>Hologalegina</taxon>
        <taxon>IRL clade</taxon>
        <taxon>Trifolieae</taxon>
        <taxon>Trifolium</taxon>
    </lineage>
</organism>
<reference evidence="2 3" key="1">
    <citation type="journal article" date="2018" name="Front. Plant Sci.">
        <title>Red Clover (Trifolium pratense) and Zigzag Clover (T. medium) - A Picture of Genomic Similarities and Differences.</title>
        <authorList>
            <person name="Dluhosova J."/>
            <person name="Istvanek J."/>
            <person name="Nedelnik J."/>
            <person name="Repkova J."/>
        </authorList>
    </citation>
    <scope>NUCLEOTIDE SEQUENCE [LARGE SCALE GENOMIC DNA]</scope>
    <source>
        <strain evidence="3">cv. 10/8</strain>
        <tissue evidence="2">Leaf</tissue>
    </source>
</reference>
<proteinExistence type="predicted"/>
<evidence type="ECO:0000256" key="1">
    <source>
        <dbReference type="SAM" id="MobiDB-lite"/>
    </source>
</evidence>
<dbReference type="Proteomes" id="UP000265520">
    <property type="component" value="Unassembled WGS sequence"/>
</dbReference>
<protein>
    <submittedName>
        <fullName evidence="2">Uncharacterized protein</fullName>
    </submittedName>
</protein>
<feature type="non-terminal residue" evidence="2">
    <location>
        <position position="1"/>
    </location>
</feature>
<evidence type="ECO:0000313" key="2">
    <source>
        <dbReference type="EMBL" id="MCI69751.1"/>
    </source>
</evidence>
<sequence length="52" mass="5100">QESKNPPPGGAGPNNGVLGGGRGGGGGGSISYLQVTMVALTVLPFNKYVKAE</sequence>
<dbReference type="AlphaFoldDB" id="A0A392U8B1"/>
<feature type="region of interest" description="Disordered" evidence="1">
    <location>
        <begin position="1"/>
        <end position="23"/>
    </location>
</feature>
<evidence type="ECO:0000313" key="3">
    <source>
        <dbReference type="Proteomes" id="UP000265520"/>
    </source>
</evidence>
<feature type="compositionally biased region" description="Gly residues" evidence="1">
    <location>
        <begin position="11"/>
        <end position="23"/>
    </location>
</feature>
<name>A0A392U8B1_9FABA</name>
<dbReference type="EMBL" id="LXQA010762362">
    <property type="protein sequence ID" value="MCI69751.1"/>
    <property type="molecule type" value="Genomic_DNA"/>
</dbReference>
<comment type="caution">
    <text evidence="2">The sequence shown here is derived from an EMBL/GenBank/DDBJ whole genome shotgun (WGS) entry which is preliminary data.</text>
</comment>
<feature type="compositionally biased region" description="Pro residues" evidence="1">
    <location>
        <begin position="1"/>
        <end position="10"/>
    </location>
</feature>
<keyword evidence="3" id="KW-1185">Reference proteome</keyword>
<accession>A0A392U8B1</accession>